<evidence type="ECO:0000256" key="8">
    <source>
        <dbReference type="ARBA" id="ARBA00023004"/>
    </source>
</evidence>
<dbReference type="GO" id="GO:0046872">
    <property type="term" value="F:metal ion binding"/>
    <property type="evidence" value="ECO:0007669"/>
    <property type="project" value="UniProtKB-KW"/>
</dbReference>
<dbReference type="EC" id="1.3.1.31" evidence="12"/>
<dbReference type="InterPro" id="IPR013785">
    <property type="entry name" value="Aldolase_TIM"/>
</dbReference>
<evidence type="ECO:0000256" key="2">
    <source>
        <dbReference type="ARBA" id="ARBA00001966"/>
    </source>
</evidence>
<evidence type="ECO:0000256" key="1">
    <source>
        <dbReference type="ARBA" id="ARBA00001917"/>
    </source>
</evidence>
<keyword evidence="8" id="KW-0408">Iron</keyword>
<dbReference type="GO" id="GO:0010181">
    <property type="term" value="F:FMN binding"/>
    <property type="evidence" value="ECO:0007669"/>
    <property type="project" value="InterPro"/>
</dbReference>
<keyword evidence="5" id="KW-0288">FMN</keyword>
<gene>
    <name evidence="12" type="primary">fldZ_1</name>
    <name evidence="12" type="ORF">Psch_01442</name>
</gene>
<feature type="domain" description="FAD/NAD(P)-binding" evidence="11">
    <location>
        <begin position="404"/>
        <end position="635"/>
    </location>
</feature>
<sequence length="664" mass="72989">MQKYKRLFEPVKIGSLELKNRFAMAPMGPLGLADAEGGFNQRGIDYYTARARGGTGLIITGVTFVDNEVEEHGMPNCPCSTHNPVHFIRTSREMTERIHAYNSKIFLQLSGGFGRVTIPTNLGEYPPVAPSPIQHRWLDKTCRELTKEEIRSIVKKFGEGAFHAKRAGFDGVQIHAVHEGYLLDQFAISFFNQRTDEYGGSLENRLRFAREVVEEIKERCGKDFPVALRYSPKSFIKDWREGALPGEVFEEKGRDIPEGIEAAKLLVAYGYDALDIDVGSYDAWWWSHPPMYQEKGLYIPYAKIIKEVVDVPILCAGRMDNPDLALSAVEEGACDIVSMGRPLLADPDYVNKLRSGNIASIRPCLSCQEGCMGRIQEYSAINCAVNPATSREREAALIPALKSKKVLIVGGGVAGCEAARVLALRGHKPVIYEKSGRLGGNLLAAGVPDFKEDDLALVAWYEHTLKELDVEIKFNTEVTPALVKENGADTVIIATGSKPKLFNLGDNSKVFTAAEVLLGNADAGSEVVVVGGGLVGCELALWLARKNKKVTIVEILDRLLALNGPLCHANSEMLERLIPYNGIEVLTSSKVIKTTEKGVLVDVNGKEREIKADSIVLAVGYNSVNDLYEALKYELADIHLIGDARNVANIMYAVWDAYEVAANL</sequence>
<evidence type="ECO:0000256" key="9">
    <source>
        <dbReference type="ARBA" id="ARBA00023014"/>
    </source>
</evidence>
<dbReference type="InterPro" id="IPR001155">
    <property type="entry name" value="OxRdtase_FMN_N"/>
</dbReference>
<proteinExistence type="inferred from homology"/>
<dbReference type="AlphaFoldDB" id="A0A4Y7RHU7"/>
<dbReference type="EMBL" id="QFGA01000001">
    <property type="protein sequence ID" value="TEB07887.1"/>
    <property type="molecule type" value="Genomic_DNA"/>
</dbReference>
<comment type="caution">
    <text evidence="12">The sequence shown here is derived from an EMBL/GenBank/DDBJ whole genome shotgun (WGS) entry which is preliminary data.</text>
</comment>
<dbReference type="InterPro" id="IPR036188">
    <property type="entry name" value="FAD/NAD-bd_sf"/>
</dbReference>
<dbReference type="GO" id="GO:0051536">
    <property type="term" value="F:iron-sulfur cluster binding"/>
    <property type="evidence" value="ECO:0007669"/>
    <property type="project" value="UniProtKB-KW"/>
</dbReference>
<evidence type="ECO:0000313" key="12">
    <source>
        <dbReference type="EMBL" id="TEB07887.1"/>
    </source>
</evidence>
<evidence type="ECO:0000256" key="6">
    <source>
        <dbReference type="ARBA" id="ARBA00022723"/>
    </source>
</evidence>
<keyword evidence="13" id="KW-1185">Reference proteome</keyword>
<evidence type="ECO:0000256" key="3">
    <source>
        <dbReference type="ARBA" id="ARBA00011048"/>
    </source>
</evidence>
<evidence type="ECO:0000259" key="10">
    <source>
        <dbReference type="Pfam" id="PF00724"/>
    </source>
</evidence>
<dbReference type="Gene3D" id="3.50.50.60">
    <property type="entry name" value="FAD/NAD(P)-binding domain"/>
    <property type="match status" value="1"/>
</dbReference>
<keyword evidence="4" id="KW-0285">Flavoprotein</keyword>
<dbReference type="InterPro" id="IPR051793">
    <property type="entry name" value="NADH:flavin_oxidoreductase"/>
</dbReference>
<dbReference type="PRINTS" id="PR00368">
    <property type="entry name" value="FADPNR"/>
</dbReference>
<evidence type="ECO:0000256" key="5">
    <source>
        <dbReference type="ARBA" id="ARBA00022643"/>
    </source>
</evidence>
<dbReference type="Gene3D" id="3.40.50.720">
    <property type="entry name" value="NAD(P)-binding Rossmann-like Domain"/>
    <property type="match status" value="1"/>
</dbReference>
<comment type="similarity">
    <text evidence="3">In the N-terminal section; belongs to the NADH:flavin oxidoreductase/NADH oxidase family.</text>
</comment>
<reference evidence="12 13" key="1">
    <citation type="journal article" date="2018" name="Environ. Microbiol.">
        <title>Novel energy conservation strategies and behaviour of Pelotomaculum schinkii driving syntrophic propionate catabolism.</title>
        <authorList>
            <person name="Hidalgo-Ahumada C.A.P."/>
            <person name="Nobu M.K."/>
            <person name="Narihiro T."/>
            <person name="Tamaki H."/>
            <person name="Liu W.T."/>
            <person name="Kamagata Y."/>
            <person name="Stams A.J.M."/>
            <person name="Imachi H."/>
            <person name="Sousa D.Z."/>
        </authorList>
    </citation>
    <scope>NUCLEOTIDE SEQUENCE [LARGE SCALE GENOMIC DNA]</scope>
    <source>
        <strain evidence="12 13">HH</strain>
    </source>
</reference>
<evidence type="ECO:0000256" key="7">
    <source>
        <dbReference type="ARBA" id="ARBA00023002"/>
    </source>
</evidence>
<dbReference type="PANTHER" id="PTHR42917">
    <property type="entry name" value="2,4-DIENOYL-COA REDUCTASE"/>
    <property type="match status" value="1"/>
</dbReference>
<comment type="cofactor">
    <cofactor evidence="1">
        <name>FMN</name>
        <dbReference type="ChEBI" id="CHEBI:58210"/>
    </cofactor>
</comment>
<keyword evidence="7 12" id="KW-0560">Oxidoreductase</keyword>
<evidence type="ECO:0000259" key="11">
    <source>
        <dbReference type="Pfam" id="PF07992"/>
    </source>
</evidence>
<dbReference type="InterPro" id="IPR023753">
    <property type="entry name" value="FAD/NAD-binding_dom"/>
</dbReference>
<evidence type="ECO:0000256" key="4">
    <source>
        <dbReference type="ARBA" id="ARBA00022630"/>
    </source>
</evidence>
<keyword evidence="6" id="KW-0479">Metal-binding</keyword>
<dbReference type="Pfam" id="PF07992">
    <property type="entry name" value="Pyr_redox_2"/>
    <property type="match status" value="1"/>
</dbReference>
<organism evidence="12 13">
    <name type="scientific">Pelotomaculum schinkii</name>
    <dbReference type="NCBI Taxonomy" id="78350"/>
    <lineage>
        <taxon>Bacteria</taxon>
        <taxon>Bacillati</taxon>
        <taxon>Bacillota</taxon>
        <taxon>Clostridia</taxon>
        <taxon>Eubacteriales</taxon>
        <taxon>Desulfotomaculaceae</taxon>
        <taxon>Pelotomaculum</taxon>
    </lineage>
</organism>
<name>A0A4Y7RHU7_9FIRM</name>
<dbReference type="GO" id="GO:0047540">
    <property type="term" value="F:2-enoate reductase activity"/>
    <property type="evidence" value="ECO:0007669"/>
    <property type="project" value="UniProtKB-EC"/>
</dbReference>
<comment type="cofactor">
    <cofactor evidence="2">
        <name>[4Fe-4S] cluster</name>
        <dbReference type="ChEBI" id="CHEBI:49883"/>
    </cofactor>
</comment>
<dbReference type="SUPFAM" id="SSF51395">
    <property type="entry name" value="FMN-linked oxidoreductases"/>
    <property type="match status" value="1"/>
</dbReference>
<dbReference type="PRINTS" id="PR00411">
    <property type="entry name" value="PNDRDTASEI"/>
</dbReference>
<dbReference type="RefSeq" id="WP_190239669.1">
    <property type="nucleotide sequence ID" value="NZ_QFGA01000001.1"/>
</dbReference>
<feature type="domain" description="NADH:flavin oxidoreductase/NADH oxidase N-terminal" evidence="10">
    <location>
        <begin position="7"/>
        <end position="356"/>
    </location>
</feature>
<dbReference type="Pfam" id="PF00724">
    <property type="entry name" value="Oxidored_FMN"/>
    <property type="match status" value="1"/>
</dbReference>
<dbReference type="Proteomes" id="UP000298324">
    <property type="component" value="Unassembled WGS sequence"/>
</dbReference>
<evidence type="ECO:0000313" key="13">
    <source>
        <dbReference type="Proteomes" id="UP000298324"/>
    </source>
</evidence>
<dbReference type="Gene3D" id="3.20.20.70">
    <property type="entry name" value="Aldolase class I"/>
    <property type="match status" value="1"/>
</dbReference>
<keyword evidence="9" id="KW-0411">Iron-sulfur</keyword>
<accession>A0A4Y7RHU7</accession>
<dbReference type="SUPFAM" id="SSF51905">
    <property type="entry name" value="FAD/NAD(P)-binding domain"/>
    <property type="match status" value="1"/>
</dbReference>
<dbReference type="PANTHER" id="PTHR42917:SF2">
    <property type="entry name" value="2,4-DIENOYL-COA REDUCTASE [(2E)-ENOYL-COA-PRODUCING]"/>
    <property type="match status" value="1"/>
</dbReference>
<protein>
    <submittedName>
        <fullName evidence="12">2-enoate reductase FldZ</fullName>
        <ecNumber evidence="12">1.3.1.31</ecNumber>
    </submittedName>
</protein>